<dbReference type="InterPro" id="IPR044828">
    <property type="entry name" value="TSJT1-like"/>
</dbReference>
<dbReference type="Pfam" id="PF12481">
    <property type="entry name" value="DUF3700"/>
    <property type="match status" value="1"/>
</dbReference>
<feature type="domain" description="DUF3700" evidence="1">
    <location>
        <begin position="2"/>
        <end position="68"/>
    </location>
</feature>
<evidence type="ECO:0000313" key="2">
    <source>
        <dbReference type="EMBL" id="KAF2583028.1"/>
    </source>
</evidence>
<dbReference type="PANTHER" id="PTHR45952:SF21">
    <property type="entry name" value="DUF3700 DOMAIN-CONTAINING PROTEIN"/>
    <property type="match status" value="1"/>
</dbReference>
<comment type="caution">
    <text evidence="2">The sequence shown here is derived from an EMBL/GenBank/DDBJ whole genome shotgun (WGS) entry which is preliminary data.</text>
</comment>
<accession>A0A8S9JMR7</accession>
<dbReference type="AlphaFoldDB" id="A0A8S9JMR7"/>
<dbReference type="EMBL" id="QGKW02001660">
    <property type="protein sequence ID" value="KAF2583028.1"/>
    <property type="molecule type" value="Genomic_DNA"/>
</dbReference>
<dbReference type="InterPro" id="IPR024286">
    <property type="entry name" value="DUF3700"/>
</dbReference>
<proteinExistence type="predicted"/>
<name>A0A8S9JMR7_BRACR</name>
<protein>
    <recommendedName>
        <fullName evidence="1">DUF3700 domain-containing protein</fullName>
    </recommendedName>
</protein>
<sequence length="68" mass="7233">MLGIFSGAIVSLPEELVAAGSRTPSPKTTGAALIKKFAEKNPSAVTVQVGDYVQLAYTHHKESPLRPR</sequence>
<organism evidence="2 3">
    <name type="scientific">Brassica cretica</name>
    <name type="common">Mustard</name>
    <dbReference type="NCBI Taxonomy" id="69181"/>
    <lineage>
        <taxon>Eukaryota</taxon>
        <taxon>Viridiplantae</taxon>
        <taxon>Streptophyta</taxon>
        <taxon>Embryophyta</taxon>
        <taxon>Tracheophyta</taxon>
        <taxon>Spermatophyta</taxon>
        <taxon>Magnoliopsida</taxon>
        <taxon>eudicotyledons</taxon>
        <taxon>Gunneridae</taxon>
        <taxon>Pentapetalae</taxon>
        <taxon>rosids</taxon>
        <taxon>malvids</taxon>
        <taxon>Brassicales</taxon>
        <taxon>Brassicaceae</taxon>
        <taxon>Brassiceae</taxon>
        <taxon>Brassica</taxon>
    </lineage>
</organism>
<gene>
    <name evidence="2" type="ORF">F2Q68_00000668</name>
</gene>
<evidence type="ECO:0000313" key="3">
    <source>
        <dbReference type="Proteomes" id="UP000712281"/>
    </source>
</evidence>
<dbReference type="PANTHER" id="PTHR45952">
    <property type="entry name" value="ALUMINUM INDUCED PROTEIN WITH YGL AND LRDR MOTIFS"/>
    <property type="match status" value="1"/>
</dbReference>
<reference evidence="2" key="1">
    <citation type="submission" date="2019-12" db="EMBL/GenBank/DDBJ databases">
        <title>Genome sequencing and annotation of Brassica cretica.</title>
        <authorList>
            <person name="Studholme D.J."/>
            <person name="Sarris P.F."/>
        </authorList>
    </citation>
    <scope>NUCLEOTIDE SEQUENCE</scope>
    <source>
        <strain evidence="2">PFS-001/15</strain>
        <tissue evidence="2">Leaf</tissue>
    </source>
</reference>
<dbReference type="Proteomes" id="UP000712281">
    <property type="component" value="Unassembled WGS sequence"/>
</dbReference>
<evidence type="ECO:0000259" key="1">
    <source>
        <dbReference type="Pfam" id="PF12481"/>
    </source>
</evidence>